<dbReference type="SUPFAM" id="SSF81296">
    <property type="entry name" value="E set domains"/>
    <property type="match status" value="1"/>
</dbReference>
<evidence type="ECO:0000256" key="7">
    <source>
        <dbReference type="ARBA" id="ARBA00023055"/>
    </source>
</evidence>
<evidence type="ECO:0000256" key="8">
    <source>
        <dbReference type="SAM" id="SignalP"/>
    </source>
</evidence>
<dbReference type="GeneID" id="19902688"/>
<dbReference type="CDD" id="cd00917">
    <property type="entry name" value="PG-PI_TP"/>
    <property type="match status" value="1"/>
</dbReference>
<protein>
    <recommendedName>
        <fullName evidence="4">Phosphatidylglycerol/phosphatidylinositol transfer protein</fullName>
    </recommendedName>
</protein>
<name>R7YWH1_CONA1</name>
<dbReference type="Proteomes" id="UP000016924">
    <property type="component" value="Unassembled WGS sequence"/>
</dbReference>
<evidence type="ECO:0000313" key="11">
    <source>
        <dbReference type="Proteomes" id="UP000016924"/>
    </source>
</evidence>
<dbReference type="PANTHER" id="PTHR11306">
    <property type="entry name" value="NIEMANN PICK TYPE C2 PROTEIN NPC2-RELATED"/>
    <property type="match status" value="1"/>
</dbReference>
<dbReference type="STRING" id="1168221.R7YWH1"/>
<sequence>MRLSALVLSLAAATAVSARSAGDFIKVGGSQVSINEDLSVPGKNPLSFCSAPTDDILKIDHVDLDPNPPEAGKTLNISASGTLREKVEEGATIHLQVKYGLITLINQQTPLCDQVKNVDLECPLEKGDMKLSKSVDLPREIPPGKYTVLADVEDKAGKRITCLTASITFGRH</sequence>
<dbReference type="PANTHER" id="PTHR11306:SF0">
    <property type="entry name" value="PHOSPHATIDYLGLYCEROL_PHOSPHATIDYLINOSITOL TRANSFER PROTEIN"/>
    <property type="match status" value="1"/>
</dbReference>
<evidence type="ECO:0000256" key="2">
    <source>
        <dbReference type="ARBA" id="ARBA00006370"/>
    </source>
</evidence>
<keyword evidence="5" id="KW-0813">Transport</keyword>
<dbReference type="AlphaFoldDB" id="R7YWH1"/>
<gene>
    <name evidence="10" type="ORF">W97_05377</name>
</gene>
<dbReference type="OMA" id="HQTYDLC"/>
<keyword evidence="11" id="KW-1185">Reference proteome</keyword>
<evidence type="ECO:0000259" key="9">
    <source>
        <dbReference type="SMART" id="SM00737"/>
    </source>
</evidence>
<evidence type="ECO:0000256" key="3">
    <source>
        <dbReference type="ARBA" id="ARBA00011245"/>
    </source>
</evidence>
<dbReference type="HOGENOM" id="CLU_097982_0_0_1"/>
<dbReference type="RefSeq" id="XP_007781451.1">
    <property type="nucleotide sequence ID" value="XM_007783261.1"/>
</dbReference>
<evidence type="ECO:0000313" key="10">
    <source>
        <dbReference type="EMBL" id="EON66134.1"/>
    </source>
</evidence>
<accession>R7YWH1</accession>
<dbReference type="Pfam" id="PF02221">
    <property type="entry name" value="E1_DerP2_DerF2"/>
    <property type="match status" value="1"/>
</dbReference>
<dbReference type="InterPro" id="IPR014756">
    <property type="entry name" value="Ig_E-set"/>
</dbReference>
<dbReference type="GO" id="GO:0032934">
    <property type="term" value="F:sterol binding"/>
    <property type="evidence" value="ECO:0007669"/>
    <property type="project" value="InterPro"/>
</dbReference>
<dbReference type="FunFam" id="2.60.40.770:FF:000004">
    <property type="entry name" value="Phosphatidylglycerol/phosphatidylinositol transfer protein"/>
    <property type="match status" value="1"/>
</dbReference>
<keyword evidence="6 8" id="KW-0732">Signal</keyword>
<reference evidence="11" key="1">
    <citation type="submission" date="2012-06" db="EMBL/GenBank/DDBJ databases">
        <title>The genome sequence of Coniosporium apollinis CBS 100218.</title>
        <authorList>
            <consortium name="The Broad Institute Genome Sequencing Platform"/>
            <person name="Cuomo C."/>
            <person name="Gorbushina A."/>
            <person name="Noack S."/>
            <person name="Walker B."/>
            <person name="Young S.K."/>
            <person name="Zeng Q."/>
            <person name="Gargeya S."/>
            <person name="Fitzgerald M."/>
            <person name="Haas B."/>
            <person name="Abouelleil A."/>
            <person name="Alvarado L."/>
            <person name="Arachchi H.M."/>
            <person name="Berlin A.M."/>
            <person name="Chapman S.B."/>
            <person name="Goldberg J."/>
            <person name="Griggs A."/>
            <person name="Gujja S."/>
            <person name="Hansen M."/>
            <person name="Howarth C."/>
            <person name="Imamovic A."/>
            <person name="Larimer J."/>
            <person name="McCowan C."/>
            <person name="Montmayeur A."/>
            <person name="Murphy C."/>
            <person name="Neiman D."/>
            <person name="Pearson M."/>
            <person name="Priest M."/>
            <person name="Roberts A."/>
            <person name="Saif S."/>
            <person name="Shea T."/>
            <person name="Sisk P."/>
            <person name="Sykes S."/>
            <person name="Wortman J."/>
            <person name="Nusbaum C."/>
            <person name="Birren B."/>
        </authorList>
    </citation>
    <scope>NUCLEOTIDE SEQUENCE [LARGE SCALE GENOMIC DNA]</scope>
    <source>
        <strain evidence="11">CBS 100218</strain>
    </source>
</reference>
<keyword evidence="7" id="KW-0445">Lipid transport</keyword>
<dbReference type="InterPro" id="IPR003172">
    <property type="entry name" value="ML_dom"/>
</dbReference>
<evidence type="ECO:0000256" key="1">
    <source>
        <dbReference type="ARBA" id="ARBA00002053"/>
    </source>
</evidence>
<dbReference type="InterPro" id="IPR039670">
    <property type="entry name" value="NPC2-like"/>
</dbReference>
<organism evidence="10 11">
    <name type="scientific">Coniosporium apollinis (strain CBS 100218)</name>
    <name type="common">Rock-inhabiting black yeast</name>
    <dbReference type="NCBI Taxonomy" id="1168221"/>
    <lineage>
        <taxon>Eukaryota</taxon>
        <taxon>Fungi</taxon>
        <taxon>Dikarya</taxon>
        <taxon>Ascomycota</taxon>
        <taxon>Pezizomycotina</taxon>
        <taxon>Dothideomycetes</taxon>
        <taxon>Dothideomycetes incertae sedis</taxon>
        <taxon>Coniosporium</taxon>
    </lineage>
</organism>
<evidence type="ECO:0000256" key="5">
    <source>
        <dbReference type="ARBA" id="ARBA00022448"/>
    </source>
</evidence>
<dbReference type="OrthoDB" id="6409159at2759"/>
<dbReference type="GO" id="GO:0032366">
    <property type="term" value="P:intracellular sterol transport"/>
    <property type="evidence" value="ECO:0007669"/>
    <property type="project" value="InterPro"/>
</dbReference>
<proteinExistence type="inferred from homology"/>
<feature type="chain" id="PRO_5004450183" description="Phosphatidylglycerol/phosphatidylinositol transfer protein" evidence="8">
    <location>
        <begin position="19"/>
        <end position="172"/>
    </location>
</feature>
<evidence type="ECO:0000256" key="6">
    <source>
        <dbReference type="ARBA" id="ARBA00022729"/>
    </source>
</evidence>
<dbReference type="eggNOG" id="KOG4680">
    <property type="taxonomic scope" value="Eukaryota"/>
</dbReference>
<feature type="signal peptide" evidence="8">
    <location>
        <begin position="1"/>
        <end position="18"/>
    </location>
</feature>
<comment type="similarity">
    <text evidence="2">Belongs to the NPC2 family.</text>
</comment>
<evidence type="ECO:0000256" key="4">
    <source>
        <dbReference type="ARBA" id="ARBA00016056"/>
    </source>
</evidence>
<dbReference type="EMBL" id="JH767578">
    <property type="protein sequence ID" value="EON66134.1"/>
    <property type="molecule type" value="Genomic_DNA"/>
</dbReference>
<comment type="subunit">
    <text evidence="3">Monomer.</text>
</comment>
<dbReference type="InterPro" id="IPR033917">
    <property type="entry name" value="ML_PG-PI_TP"/>
</dbReference>
<dbReference type="Gene3D" id="2.60.40.770">
    <property type="match status" value="1"/>
</dbReference>
<feature type="domain" description="MD-2-related lipid-recognition" evidence="9">
    <location>
        <begin position="46"/>
        <end position="167"/>
    </location>
</feature>
<dbReference type="SMART" id="SM00737">
    <property type="entry name" value="ML"/>
    <property type="match status" value="1"/>
</dbReference>
<comment type="function">
    <text evidence="1">Catalyzes the intermembrane transfer of phosphatidylglycerol and phosphatidylinositol.</text>
</comment>